<evidence type="ECO:0000256" key="1">
    <source>
        <dbReference type="SAM" id="SignalP"/>
    </source>
</evidence>
<name>K0F7K9_NOCB7</name>
<dbReference type="Proteomes" id="UP000006304">
    <property type="component" value="Chromosome"/>
</dbReference>
<sequence length="148" mass="14947">MKYTAGKAVLGLFASTTVAFVAAGAGQAHAEPGPDGSYYGSRAITVDANGASVSTAWNYPNWAESDAAALDDCRAKGGRNCTIIVRFVDGCGAIAERDGRYVGGTGPNRAEAERAALAAFGPPPVNFGSSAPSAARIVGTTLCTSNVE</sequence>
<reference evidence="3 4" key="1">
    <citation type="journal article" date="2012" name="J. Bacteriol.">
        <title>Complete genome sequence of Nocardia brasiliensis HUJEG-1.</title>
        <authorList>
            <person name="Vera-Cabrera L."/>
            <person name="Ortiz-Lopez R."/>
            <person name="Elizondo-Gonzalez R."/>
            <person name="Perez-Maya A.A."/>
            <person name="Ocampo-Candiani J."/>
        </authorList>
    </citation>
    <scope>NUCLEOTIDE SEQUENCE [LARGE SCALE GENOMIC DNA]</scope>
    <source>
        <strain evidence="4">ATCC 700358</strain>
    </source>
</reference>
<protein>
    <recommendedName>
        <fullName evidence="2">DUF4189 domain-containing protein</fullName>
    </recommendedName>
</protein>
<dbReference type="RefSeq" id="WP_014986341.1">
    <property type="nucleotide sequence ID" value="NC_018681.1"/>
</dbReference>
<organism evidence="3 4">
    <name type="scientific">Nocardia brasiliensis (strain ATCC 700358 / HUJEG-1)</name>
    <dbReference type="NCBI Taxonomy" id="1133849"/>
    <lineage>
        <taxon>Bacteria</taxon>
        <taxon>Bacillati</taxon>
        <taxon>Actinomycetota</taxon>
        <taxon>Actinomycetes</taxon>
        <taxon>Mycobacteriales</taxon>
        <taxon>Nocardiaceae</taxon>
        <taxon>Nocardia</taxon>
    </lineage>
</organism>
<dbReference type="InterPro" id="IPR025240">
    <property type="entry name" value="DUF4189"/>
</dbReference>
<dbReference type="AlphaFoldDB" id="K0F7K9"/>
<dbReference type="EMBL" id="CP003876">
    <property type="protein sequence ID" value="AFU03486.1"/>
    <property type="molecule type" value="Genomic_DNA"/>
</dbReference>
<proteinExistence type="predicted"/>
<dbReference type="KEGG" id="nbr:O3I_027685"/>
<dbReference type="eggNOG" id="ENOG5031F3C">
    <property type="taxonomic scope" value="Bacteria"/>
</dbReference>
<accession>K0F7K9</accession>
<feature type="chain" id="PRO_5003831048" description="DUF4189 domain-containing protein" evidence="1">
    <location>
        <begin position="31"/>
        <end position="148"/>
    </location>
</feature>
<keyword evidence="1" id="KW-0732">Signal</keyword>
<feature type="signal peptide" evidence="1">
    <location>
        <begin position="1"/>
        <end position="30"/>
    </location>
</feature>
<dbReference type="HOGENOM" id="CLU_151913_0_0_11"/>
<evidence type="ECO:0000313" key="4">
    <source>
        <dbReference type="Proteomes" id="UP000006304"/>
    </source>
</evidence>
<keyword evidence="4" id="KW-1185">Reference proteome</keyword>
<feature type="domain" description="DUF4189" evidence="2">
    <location>
        <begin position="43"/>
        <end position="119"/>
    </location>
</feature>
<dbReference type="Pfam" id="PF13827">
    <property type="entry name" value="DUF4189"/>
    <property type="match status" value="1"/>
</dbReference>
<evidence type="ECO:0000259" key="2">
    <source>
        <dbReference type="Pfam" id="PF13827"/>
    </source>
</evidence>
<gene>
    <name evidence="3" type="ORF">O3I_027685</name>
</gene>
<evidence type="ECO:0000313" key="3">
    <source>
        <dbReference type="EMBL" id="AFU03486.1"/>
    </source>
</evidence>